<evidence type="ECO:0000313" key="1">
    <source>
        <dbReference type="EMBL" id="MBS7525368.1"/>
    </source>
</evidence>
<keyword evidence="2" id="KW-1185">Reference proteome</keyword>
<gene>
    <name evidence="1" type="ORF">KHM83_01610</name>
</gene>
<name>A0ABS5PJQ9_9FIRM</name>
<accession>A0ABS5PJQ9</accession>
<dbReference type="Proteomes" id="UP000746471">
    <property type="component" value="Unassembled WGS sequence"/>
</dbReference>
<evidence type="ECO:0000313" key="2">
    <source>
        <dbReference type="Proteomes" id="UP000746471"/>
    </source>
</evidence>
<reference evidence="1 2" key="1">
    <citation type="submission" date="2021-05" db="EMBL/GenBank/DDBJ databases">
        <title>Fusibacter ferrireducens sp. nov., an anaerobic, sulfur- and Fe-reducing bacterium isolated from the mangrove sediment.</title>
        <authorList>
            <person name="Qiu D."/>
        </authorList>
    </citation>
    <scope>NUCLEOTIDE SEQUENCE [LARGE SCALE GENOMIC DNA]</scope>
    <source>
        <strain evidence="1 2">DSM 12116</strain>
    </source>
</reference>
<comment type="caution">
    <text evidence="1">The sequence shown here is derived from an EMBL/GenBank/DDBJ whole genome shotgun (WGS) entry which is preliminary data.</text>
</comment>
<sequence length="436" mass="49334">MKIRIGVIGPKDSVEKIGAVTKEYEHKAQFDLREYARYPDVLELTSAIQQDCDIVMFSGEAPYAVAQNFGVLNKPAVFIPREGTSFYRTVWEIEKKQPGFKCLSSDIVLPDAVQETMEELGIPYDQTYHLKYEFSLDSDTIIAFHTKLWEAGKIDAAVTGFTSVYEALKRKGIHVYKVYPTKPLIRETIQKAILLGTVKKEQASQIAIQVVRMRNYDEAQTSDYHFMLIRNQLEQSLIRYTQTNFGAIFPFGRDEFMIFTNRGAITDVDAIYATQFGDLKENAILSSGIGLGQTVYEAERNARHALHYALQKKVNCIFLKDGEGVLSGPFMQESERWLSFHTTLRNDEMVAEIVEKSGISAAYIMKLRGLLEKLNHRAVDANTVADYLGISPRSARRILTDLVTAGFAVIVEEASIAQTGRPRKIYELKIETGERH</sequence>
<dbReference type="RefSeq" id="WP_213235152.1">
    <property type="nucleotide sequence ID" value="NZ_JAHBCL010000002.1"/>
</dbReference>
<dbReference type="Gene3D" id="3.30.70.270">
    <property type="match status" value="1"/>
</dbReference>
<dbReference type="EMBL" id="JAHBCL010000002">
    <property type="protein sequence ID" value="MBS7525368.1"/>
    <property type="molecule type" value="Genomic_DNA"/>
</dbReference>
<protein>
    <recommendedName>
        <fullName evidence="3">Transcriptional regulator</fullName>
    </recommendedName>
</protein>
<organism evidence="1 2">
    <name type="scientific">Fusibacter paucivorans</name>
    <dbReference type="NCBI Taxonomy" id="76009"/>
    <lineage>
        <taxon>Bacteria</taxon>
        <taxon>Bacillati</taxon>
        <taxon>Bacillota</taxon>
        <taxon>Clostridia</taxon>
        <taxon>Eubacteriales</taxon>
        <taxon>Eubacteriales Family XII. Incertae Sedis</taxon>
        <taxon>Fusibacter</taxon>
    </lineage>
</organism>
<evidence type="ECO:0008006" key="3">
    <source>
        <dbReference type="Google" id="ProtNLM"/>
    </source>
</evidence>
<dbReference type="InterPro" id="IPR043128">
    <property type="entry name" value="Rev_trsase/Diguanyl_cyclase"/>
</dbReference>
<proteinExistence type="predicted"/>